<feature type="compositionally biased region" description="Polar residues" evidence="17">
    <location>
        <begin position="2670"/>
        <end position="2694"/>
    </location>
</feature>
<evidence type="ECO:0000256" key="7">
    <source>
        <dbReference type="ARBA" id="ARBA00022989"/>
    </source>
</evidence>
<feature type="signal peptide" evidence="19">
    <location>
        <begin position="1"/>
        <end position="35"/>
    </location>
</feature>
<dbReference type="PANTHER" id="PTHR12011">
    <property type="entry name" value="ADHESION G-PROTEIN COUPLED RECEPTOR"/>
    <property type="match status" value="1"/>
</dbReference>
<accession>A0A9D3MM03</accession>
<evidence type="ECO:0000256" key="17">
    <source>
        <dbReference type="SAM" id="MobiDB-lite"/>
    </source>
</evidence>
<keyword evidence="5 18" id="KW-0812">Transmembrane</keyword>
<keyword evidence="6 19" id="KW-0732">Signal</keyword>
<dbReference type="Gene3D" id="1.20.1070.10">
    <property type="entry name" value="Rhodopsin 7-helix transmembrane proteins"/>
    <property type="match status" value="1"/>
</dbReference>
<feature type="transmembrane region" description="Helical" evidence="18">
    <location>
        <begin position="2356"/>
        <end position="2379"/>
    </location>
</feature>
<dbReference type="GO" id="GO:0007189">
    <property type="term" value="P:adenylate cyclase-activating G protein-coupled receptor signaling pathway"/>
    <property type="evidence" value="ECO:0007669"/>
    <property type="project" value="TreeGrafter"/>
</dbReference>
<evidence type="ECO:0000256" key="12">
    <source>
        <dbReference type="ARBA" id="ARBA00023180"/>
    </source>
</evidence>
<dbReference type="GO" id="GO:0016324">
    <property type="term" value="C:apical plasma membrane"/>
    <property type="evidence" value="ECO:0007669"/>
    <property type="project" value="UniProtKB-SubCell"/>
</dbReference>
<feature type="region of interest" description="Disordered" evidence="17">
    <location>
        <begin position="653"/>
        <end position="710"/>
    </location>
</feature>
<dbReference type="FunFam" id="2.60.220.50:FF:000003">
    <property type="entry name" value="adhesion G-protein coupled receptor G2 isoform X2"/>
    <property type="match status" value="1"/>
</dbReference>
<feature type="domain" description="G-protein coupled receptors family 2 profile 2" evidence="21">
    <location>
        <begin position="2354"/>
        <end position="2610"/>
    </location>
</feature>
<protein>
    <recommendedName>
        <fullName evidence="14">Adhesion G-protein coupled receptor G2</fullName>
    </recommendedName>
    <alternativeName>
        <fullName evidence="15">G-protein coupled receptor 64</fullName>
    </alternativeName>
</protein>
<dbReference type="InterPro" id="IPR013320">
    <property type="entry name" value="ConA-like_dom_sf"/>
</dbReference>
<evidence type="ECO:0000256" key="5">
    <source>
        <dbReference type="ARBA" id="ARBA00022692"/>
    </source>
</evidence>
<evidence type="ECO:0000256" key="18">
    <source>
        <dbReference type="SAM" id="Phobius"/>
    </source>
</evidence>
<evidence type="ECO:0000313" key="23">
    <source>
        <dbReference type="Proteomes" id="UP001044222"/>
    </source>
</evidence>
<feature type="transmembrane region" description="Helical" evidence="18">
    <location>
        <begin position="2511"/>
        <end position="2539"/>
    </location>
</feature>
<evidence type="ECO:0000256" key="8">
    <source>
        <dbReference type="ARBA" id="ARBA00023040"/>
    </source>
</evidence>
<evidence type="ECO:0000256" key="19">
    <source>
        <dbReference type="SAM" id="SignalP"/>
    </source>
</evidence>
<evidence type="ECO:0000256" key="15">
    <source>
        <dbReference type="ARBA" id="ARBA00083924"/>
    </source>
</evidence>
<dbReference type="PANTHER" id="PTHR12011:SF264">
    <property type="entry name" value="ADHESION G-PROTEIN COUPLED RECEPTOR G2"/>
    <property type="match status" value="1"/>
</dbReference>
<evidence type="ECO:0000256" key="1">
    <source>
        <dbReference type="ARBA" id="ARBA00004424"/>
    </source>
</evidence>
<feature type="compositionally biased region" description="Low complexity" evidence="17">
    <location>
        <begin position="2654"/>
        <end position="2669"/>
    </location>
</feature>
<keyword evidence="12" id="KW-0325">Glycoprotein</keyword>
<evidence type="ECO:0000256" key="11">
    <source>
        <dbReference type="ARBA" id="ARBA00023170"/>
    </source>
</evidence>
<comment type="similarity">
    <text evidence="2">Belongs to the G-protein coupled receptor 2 family. Adhesion G-protein coupled receptor (ADGR) subfamily.</text>
</comment>
<evidence type="ECO:0000256" key="4">
    <source>
        <dbReference type="ARBA" id="ARBA00022553"/>
    </source>
</evidence>
<organism evidence="22 23">
    <name type="scientific">Anguilla anguilla</name>
    <name type="common">European freshwater eel</name>
    <name type="synonym">Muraena anguilla</name>
    <dbReference type="NCBI Taxonomy" id="7936"/>
    <lineage>
        <taxon>Eukaryota</taxon>
        <taxon>Metazoa</taxon>
        <taxon>Chordata</taxon>
        <taxon>Craniata</taxon>
        <taxon>Vertebrata</taxon>
        <taxon>Euteleostomi</taxon>
        <taxon>Actinopterygii</taxon>
        <taxon>Neopterygii</taxon>
        <taxon>Teleostei</taxon>
        <taxon>Anguilliformes</taxon>
        <taxon>Anguillidae</taxon>
        <taxon>Anguilla</taxon>
    </lineage>
</organism>
<dbReference type="SUPFAM" id="SSF81321">
    <property type="entry name" value="Family A G protein-coupled receptor-like"/>
    <property type="match status" value="1"/>
</dbReference>
<proteinExistence type="inferred from homology"/>
<reference evidence="22" key="1">
    <citation type="submission" date="2021-01" db="EMBL/GenBank/DDBJ databases">
        <title>A chromosome-scale assembly of European eel, Anguilla anguilla.</title>
        <authorList>
            <person name="Henkel C."/>
            <person name="Jong-Raadsen S.A."/>
            <person name="Dufour S."/>
            <person name="Weltzien F.-A."/>
            <person name="Palstra A.P."/>
            <person name="Pelster B."/>
            <person name="Spaink H.P."/>
            <person name="Van Den Thillart G.E."/>
            <person name="Jansen H."/>
            <person name="Zahm M."/>
            <person name="Klopp C."/>
            <person name="Cedric C."/>
            <person name="Louis A."/>
            <person name="Berthelot C."/>
            <person name="Parey E."/>
            <person name="Roest Crollius H."/>
            <person name="Montfort J."/>
            <person name="Robinson-Rechavi M."/>
            <person name="Bucao C."/>
            <person name="Bouchez O."/>
            <person name="Gislard M."/>
            <person name="Lluch J."/>
            <person name="Milhes M."/>
            <person name="Lampietro C."/>
            <person name="Lopez Roques C."/>
            <person name="Donnadieu C."/>
            <person name="Braasch I."/>
            <person name="Desvignes T."/>
            <person name="Postlethwait J."/>
            <person name="Bobe J."/>
            <person name="Guiguen Y."/>
            <person name="Dirks R."/>
        </authorList>
    </citation>
    <scope>NUCLEOTIDE SEQUENCE</scope>
    <source>
        <strain evidence="22">Tag_6206</strain>
        <tissue evidence="22">Liver</tissue>
    </source>
</reference>
<keyword evidence="11" id="KW-0675">Receptor</keyword>
<evidence type="ECO:0000256" key="14">
    <source>
        <dbReference type="ARBA" id="ARBA00069918"/>
    </source>
</evidence>
<dbReference type="Pfam" id="PF01825">
    <property type="entry name" value="GPS"/>
    <property type="match status" value="1"/>
</dbReference>
<feature type="transmembrane region" description="Helical" evidence="18">
    <location>
        <begin position="2417"/>
        <end position="2441"/>
    </location>
</feature>
<keyword evidence="23" id="KW-1185">Reference proteome</keyword>
<keyword evidence="13" id="KW-0807">Transducer</keyword>
<feature type="chain" id="PRO_5038736677" description="Adhesion G-protein coupled receptor G2" evidence="19">
    <location>
        <begin position="36"/>
        <end position="2710"/>
    </location>
</feature>
<evidence type="ECO:0000256" key="13">
    <source>
        <dbReference type="ARBA" id="ARBA00023224"/>
    </source>
</evidence>
<evidence type="ECO:0000256" key="6">
    <source>
        <dbReference type="ARBA" id="ARBA00022729"/>
    </source>
</evidence>
<dbReference type="InterPro" id="IPR017983">
    <property type="entry name" value="GPCR_2_secretin-like_CS"/>
</dbReference>
<dbReference type="InterPro" id="IPR058857">
    <property type="entry name" value="GAIN_ADGRG2/6"/>
</dbReference>
<dbReference type="InterPro" id="IPR017981">
    <property type="entry name" value="GPCR_2-like_7TM"/>
</dbReference>
<evidence type="ECO:0000313" key="22">
    <source>
        <dbReference type="EMBL" id="KAG5850356.1"/>
    </source>
</evidence>
<dbReference type="Gene3D" id="2.60.220.50">
    <property type="match status" value="1"/>
</dbReference>
<gene>
    <name evidence="22" type="ORF">ANANG_G00081450</name>
</gene>
<dbReference type="InterPro" id="IPR057244">
    <property type="entry name" value="GAIN_B"/>
</dbReference>
<name>A0A9D3MM03_ANGAN</name>
<feature type="region of interest" description="Disordered" evidence="17">
    <location>
        <begin position="2654"/>
        <end position="2710"/>
    </location>
</feature>
<comment type="subunit">
    <text evidence="16">Heterodimer of 2 chains generated by proteolytic processing; the large extracellular N-terminal fragment and the membrane-bound C-terminal fragment predominantly remain associated and non-covalently linked. Interacts with CFTR.</text>
</comment>
<dbReference type="Pfam" id="PF26574">
    <property type="entry name" value="GAIN_ADGRG2"/>
    <property type="match status" value="1"/>
</dbReference>
<evidence type="ECO:0000259" key="20">
    <source>
        <dbReference type="PROSITE" id="PS50221"/>
    </source>
</evidence>
<comment type="subcellular location">
    <subcellularLocation>
        <location evidence="1">Apical cell membrane</location>
        <topology evidence="1">Multi-pass membrane protein</topology>
    </subcellularLocation>
</comment>
<comment type="caution">
    <text evidence="22">The sequence shown here is derived from an EMBL/GenBank/DDBJ whole genome shotgun (WGS) entry which is preliminary data.</text>
</comment>
<dbReference type="InterPro" id="IPR000203">
    <property type="entry name" value="GPS"/>
</dbReference>
<dbReference type="Proteomes" id="UP001044222">
    <property type="component" value="Unassembled WGS sequence"/>
</dbReference>
<dbReference type="InterPro" id="IPR046338">
    <property type="entry name" value="GAIN_dom_sf"/>
</dbReference>
<feature type="transmembrane region" description="Helical" evidence="18">
    <location>
        <begin position="2586"/>
        <end position="2609"/>
    </location>
</feature>
<evidence type="ECO:0000256" key="3">
    <source>
        <dbReference type="ARBA" id="ARBA00022475"/>
    </source>
</evidence>
<feature type="transmembrane region" description="Helical" evidence="18">
    <location>
        <begin position="2461"/>
        <end position="2483"/>
    </location>
</feature>
<dbReference type="PROSITE" id="PS50221">
    <property type="entry name" value="GAIN_B"/>
    <property type="match status" value="1"/>
</dbReference>
<dbReference type="InterPro" id="IPR000832">
    <property type="entry name" value="GPCR_2_secretin-like"/>
</dbReference>
<feature type="compositionally biased region" description="Polar residues" evidence="17">
    <location>
        <begin position="671"/>
        <end position="691"/>
    </location>
</feature>
<dbReference type="GO" id="GO:0007166">
    <property type="term" value="P:cell surface receptor signaling pathway"/>
    <property type="evidence" value="ECO:0007669"/>
    <property type="project" value="InterPro"/>
</dbReference>
<dbReference type="SMART" id="SM00303">
    <property type="entry name" value="GPS"/>
    <property type="match status" value="1"/>
</dbReference>
<dbReference type="PRINTS" id="PR00249">
    <property type="entry name" value="GPCRSECRETIN"/>
</dbReference>
<dbReference type="SUPFAM" id="SSF49899">
    <property type="entry name" value="Concanavalin A-like lectins/glucanases"/>
    <property type="match status" value="1"/>
</dbReference>
<dbReference type="EMBL" id="JAFIRN010000004">
    <property type="protein sequence ID" value="KAG5850356.1"/>
    <property type="molecule type" value="Genomic_DNA"/>
</dbReference>
<keyword evidence="10" id="KW-1015">Disulfide bond</keyword>
<keyword evidence="7 18" id="KW-1133">Transmembrane helix</keyword>
<feature type="transmembrane region" description="Helical" evidence="18">
    <location>
        <begin position="2559"/>
        <end position="2580"/>
    </location>
</feature>
<evidence type="ECO:0000256" key="2">
    <source>
        <dbReference type="ARBA" id="ARBA00007343"/>
    </source>
</evidence>
<feature type="compositionally biased region" description="Low complexity" evidence="17">
    <location>
        <begin position="692"/>
        <end position="709"/>
    </location>
</feature>
<evidence type="ECO:0000256" key="9">
    <source>
        <dbReference type="ARBA" id="ARBA00023136"/>
    </source>
</evidence>
<dbReference type="PROSITE" id="PS50261">
    <property type="entry name" value="G_PROTEIN_RECEP_F2_4"/>
    <property type="match status" value="1"/>
</dbReference>
<evidence type="ECO:0000256" key="16">
    <source>
        <dbReference type="ARBA" id="ARBA00093560"/>
    </source>
</evidence>
<dbReference type="PROSITE" id="PS00650">
    <property type="entry name" value="G_PROTEIN_RECEP_F2_2"/>
    <property type="match status" value="1"/>
</dbReference>
<dbReference type="Pfam" id="PF00002">
    <property type="entry name" value="7tm_2"/>
    <property type="match status" value="1"/>
</dbReference>
<dbReference type="FunFam" id="1.20.1070.10:FF:000043">
    <property type="entry name" value="adhesion G-protein coupled receptor G2 isoform X1"/>
    <property type="match status" value="1"/>
</dbReference>
<sequence>MSCGATQDAGNRKLDSHFLFTLLVTFLYQVHPGEGSFLRGSKAVFARGCVDHWILADPQRMPQLMQMTLCVDVRPLHAEGEWTAFTYSTLPAPHYSLALQGDTYGLYVWLLGVQHHFPTHLAPLRWHHVCLQHDTYRRTMTLEVDGEVFERTVITRAIPPAGELVLGCRSWDVAPAKWGAGGAELYLFRIWDDVRKHLACEDGSVVGWDSQDWHVIGISRFSDDMLLCGQKRARREALAPIAGRLFPSLMPATAVSPPSTTKPPVISVASVVTPPEPLVVKCSFSEFCAIRTAYYWMSVNLETSGKKSEAQISAWLSQVFSISTCVSSNHTIISTSSDRGQNTCKNETETAVSLLEDLEVTCNTKVDISVTNCTVLLQLSQPTDNCMLRQVLQESSLDTSIQARVLGEVERVGKGLCQNGDTLTTDDGYVRCTSSTSFSEVCSSGGPLTVTCTYMETAYIPMAMHSPISQLCNRKEQQYCNCSDFCRDTAVYYLLDINILSAAISITDIRKMVSQLSSAQPCKSPVTICQSFHLISAVYQGAHLECHGTDSRLYSCRVVLKLSQPVEMCLASEVMLYLLKDSNDIRFNGTITRAAICGWPSGPMDDLLNSTFTWVSANLNASQICDSLNPVIFSCMEDEILGVFLMESCRRPTSPPSTTTSSPVTMHLSRPTVTPSSTHNFSNPFTTPNQFTSSTLHSTTTHSSTMITTQRHRVSPYNTATQQRRTTLSSTAQQNTTAIMHKTTTQQNITELPLTPRTQQNTTAILYHTTTQQNTTALPLTATALQNTTAFPLSATSQQNTTAVLHNINTQQSTTAIPLTATRQHNATAILLNTTTQQNTTALPLTTTTQQNITATLHNVTTQQNTTTLTLTATTQQNTTAILLNTTKQQYTTVLPLTATTQHNATAILLNTTKQQYKTALPLTATTQQNTTAILPNTTTQQNTTAIPLTSTKQQNTTAVPLTATTQQNATDILHNTTTQQNTTALPLTATTQQNTKAIMLNTTTQQNTTALPLTATTQQNATVILLNTTKQQYTTALPLTATTQQNATDILLNTITKQNTTALPLTATTQQNTTALPLTATTQQNTTAILLNTTKQQYTTALPLNASPQQNTTAILPNTTTQQNTTAVPLTATTQHNATAILLNTTTHQNTTAMPLTATRQQNTKAITLNTTTQQNTTAQPLTATTQQNATAILLNTTKQQQTTALPLTASPQQNTTAILLNITTQQNTTAVPLTATTQQNATDIILNTTTQQNTTALPLSATTQQYTAAVPLTATTQQNATAFLLNTTVQQNTTALPPSATAQQNITAILQNITTQQNTTALPLTAITQQNTTALPLTATTQQNTTAILLNTTKQQYTTALPLNASPQQNTTAILPNTTTQQNTTAVPLTATTQHNATAILLNTTTHQNTTAMPLTATRQQNTKAITLNTTTQQNTTAQPLTATTQQNATAILLNTTKQQQTTALPLTASPQQNTTAILLNITTQQNTTAVPLTATTQQNATDIILNTTTQQNTTALPLSATTQQYTAAVPLTATKQQNATAFLLNTTVQQNTTALPPSATAQQNITAILHNITTQQNTTALPLTVTTQQNTTAILLNTTAVTQQNTTALPLTATTQQSTRDILLSTSTQQNTTALPLTATTQQNTTAILLNTTAATQQNTTALPLTATTQQSTRDILLSTSTQQNTTVNQLDTTTQQNTTALPLTATTQQSTRDILLSTSTQQNTTVNQLNTTTQQNTTALPLTTTTQQNTTAILLKTAAPNTTYHTLYVTEYNTTTIPLNTRLQPNTTSLPQNITSVNTTSFQMSTTQANITGFPQMTVIPYNTTTYIITVPQNKTQHNTTSLLLILTTQQNTTAQPVSPTTLYNTKYIPQQNTTPYNITTLPPNTVQHTTAVLATMTEQHNATSLPVNITMPWNISSLPNTKIQPKTIALTETTTQYNMTVHPIEITVHQNEIITASLPKATTQQSTASLQVKATTKVSVANTQSNMSTYGAGLTTPHSVNQTRTQTTTIMSPSTNSKSTRTNTTANFTNPIVIPPVLPTVAPLTISTTDDATMEFTTVTMTTASEETQADKLLEQTRNISALNSSQVEQVVSRLEDLLSGPNVTLALGHKLLDIVSNLLNASANTLAASSSRIIRAVETLGLKLVVQSRTTTISSDSLALAVRKVDGDSFEEMSFSITDPNNLQIGVRGEQRARRRTGNLRAPTLGTITLPASLTINLTVQEQLLASRVQFIFYQKTTVFQDNALGNRSLNSGVLATSVANLSISGLRDNVVFTLQNNKPIQGNFVASCVFWDLNRNERSGGWSSDGCTVENMTDEETICSCNHLTSFAVLLDLSREGITDRLQAIIQTFITFIGCGISAIFLSITVLTYLAFEKLRRDIPSKILIQLCTALLLLNLTFLLDSWLALYSDAMGLCISTAFFLHYFLLVSFTWMGLEAFHMYLAIVKVFNSYMSRYMLKFSLFGWGVPLIVVIVVIAINKDNYGLISYGKYTDGSTDEFCWIKNDVAFYVAVVAYFCLVFVVNLAMFVVVMVQLSRIKQQNPHNSQHRNGLQELRSVAGLTFLLGLTWGFAFFAWGPVNLAFMYLFAILNSLQGFFIFVFHCALKDNVRRQWRAYLCCGRLQLPESTEWSLSTVQANNKKDSVFTGTSFQTSGSNLSSSTSFRTNESTELPSPTSVVSEDSVFTSSQEPNGDVVFNSRQRAQRPL</sequence>
<evidence type="ECO:0000256" key="10">
    <source>
        <dbReference type="ARBA" id="ARBA00023157"/>
    </source>
</evidence>
<feature type="domain" description="GAIN-B" evidence="20">
    <location>
        <begin position="2179"/>
        <end position="2344"/>
    </location>
</feature>
<evidence type="ECO:0000259" key="21">
    <source>
        <dbReference type="PROSITE" id="PS50261"/>
    </source>
</evidence>
<keyword evidence="8" id="KW-0297">G-protein coupled receptor</keyword>
<keyword evidence="4" id="KW-0597">Phosphoprotein</keyword>
<keyword evidence="3" id="KW-1003">Cell membrane</keyword>
<feature type="transmembrane region" description="Helical" evidence="18">
    <location>
        <begin position="2391"/>
        <end position="2411"/>
    </location>
</feature>
<keyword evidence="9 18" id="KW-0472">Membrane</keyword>
<dbReference type="GO" id="GO:0004930">
    <property type="term" value="F:G protein-coupled receptor activity"/>
    <property type="evidence" value="ECO:0007669"/>
    <property type="project" value="UniProtKB-KW"/>
</dbReference>